<dbReference type="AlphaFoldDB" id="A0A855A5G1"/>
<evidence type="ECO:0000313" key="1">
    <source>
        <dbReference type="EMBL" id="PEQ24232.1"/>
    </source>
</evidence>
<dbReference type="EMBL" id="NOXF01000007">
    <property type="protein sequence ID" value="PEQ24232.1"/>
    <property type="molecule type" value="Genomic_DNA"/>
</dbReference>
<keyword evidence="2" id="KW-1185">Reference proteome</keyword>
<protein>
    <submittedName>
        <fullName evidence="1">Uncharacterized protein</fullName>
    </submittedName>
</protein>
<proteinExistence type="predicted"/>
<accession>A0A855A5G1</accession>
<comment type="caution">
    <text evidence="1">The sequence shown here is derived from an EMBL/GenBank/DDBJ whole genome shotgun (WGS) entry which is preliminary data.</text>
</comment>
<reference evidence="1 2" key="1">
    <citation type="submission" date="2017-07" db="EMBL/GenBank/DDBJ databases">
        <title>Prevalence of linear plasmids in Cutibacterium (Propionibacterium) acnes isolates obtained from prostatic tissue.</title>
        <authorList>
            <person name="Davidsson S."/>
            <person name="Carlsson J."/>
            <person name="Molling P."/>
            <person name="Andren O."/>
            <person name="Andersson S.-O."/>
            <person name="Brzuszkiewicz E."/>
            <person name="Poehlein A."/>
            <person name="Al-Zeer M."/>
            <person name="Brinkmann V."/>
            <person name="Scavenius C."/>
            <person name="Nazipi S."/>
            <person name="Soderquist B."/>
            <person name="Bruggemann H."/>
        </authorList>
    </citation>
    <scope>NUCLEOTIDE SEQUENCE [LARGE SCALE GENOMIC DNA]</scope>
    <source>
        <strain evidence="1 2">DSM 753</strain>
    </source>
</reference>
<evidence type="ECO:0000313" key="2">
    <source>
        <dbReference type="Proteomes" id="UP000220611"/>
    </source>
</evidence>
<name>A0A855A5G1_9FIRM</name>
<gene>
    <name evidence="1" type="ORF">CH238_10125</name>
</gene>
<sequence length="140" mass="16230">MNHSLKNKNKKDLCPNYWDKSLNFCGTTRFDDYNHPLNLHTIICTPLITDRAPVDAYSRIFRFQAALARPFSKFYAAAFTPASGSLIHPSLLTFLAPRFLGLKFVIILRLDAPFVNPFFKKFSFCFFANRKAHFYFSLFS</sequence>
<dbReference type="Proteomes" id="UP000220611">
    <property type="component" value="Unassembled WGS sequence"/>
</dbReference>
<organism evidence="1 2">
    <name type="scientific">[Clostridium] leptum DSM 753</name>
    <dbReference type="NCBI Taxonomy" id="428125"/>
    <lineage>
        <taxon>Bacteria</taxon>
        <taxon>Bacillati</taxon>
        <taxon>Bacillota</taxon>
        <taxon>Clostridia</taxon>
        <taxon>Eubacteriales</taxon>
        <taxon>Oscillospiraceae</taxon>
        <taxon>Oscillospiraceae incertae sedis</taxon>
    </lineage>
</organism>